<dbReference type="OrthoDB" id="5973539at2759"/>
<evidence type="ECO:0000256" key="1">
    <source>
        <dbReference type="ARBA" id="ARBA00022793"/>
    </source>
</evidence>
<dbReference type="EMBL" id="RSCD01000011">
    <property type="protein sequence ID" value="RSH90149.1"/>
    <property type="molecule type" value="Genomic_DNA"/>
</dbReference>
<name>A0A427YG54_9TREE</name>
<keyword evidence="1" id="KW-0210">Decarboxylase</keyword>
<evidence type="ECO:0000313" key="3">
    <source>
        <dbReference type="EMBL" id="RSH90149.1"/>
    </source>
</evidence>
<comment type="caution">
    <text evidence="3">The sequence shown here is derived from an EMBL/GenBank/DDBJ whole genome shotgun (WGS) entry which is preliminary data.</text>
</comment>
<accession>A0A427YG54</accession>
<keyword evidence="4" id="KW-1185">Reference proteome</keyword>
<dbReference type="Proteomes" id="UP000279259">
    <property type="component" value="Unassembled WGS sequence"/>
</dbReference>
<dbReference type="PANTHER" id="PTHR10067">
    <property type="entry name" value="PHOSPHATIDYLSERINE DECARBOXYLASE"/>
    <property type="match status" value="1"/>
</dbReference>
<dbReference type="GO" id="GO:0008654">
    <property type="term" value="P:phospholipid biosynthetic process"/>
    <property type="evidence" value="ECO:0007669"/>
    <property type="project" value="InterPro"/>
</dbReference>
<protein>
    <recommendedName>
        <fullName evidence="5">Phosphatidylserine decarboxylase</fullName>
    </recommendedName>
</protein>
<dbReference type="InterPro" id="IPR003817">
    <property type="entry name" value="PS_Dcarbxylase"/>
</dbReference>
<evidence type="ECO:0000313" key="4">
    <source>
        <dbReference type="Proteomes" id="UP000279259"/>
    </source>
</evidence>
<proteinExistence type="predicted"/>
<dbReference type="Pfam" id="PF02666">
    <property type="entry name" value="PS_Dcarbxylase"/>
    <property type="match status" value="1"/>
</dbReference>
<evidence type="ECO:0000256" key="2">
    <source>
        <dbReference type="ARBA" id="ARBA00023239"/>
    </source>
</evidence>
<dbReference type="PANTHER" id="PTHR10067:SF17">
    <property type="entry name" value="PHOSPHATIDYLSERINE DECARBOXYLASE PROENZYME 2"/>
    <property type="match status" value="1"/>
</dbReference>
<reference evidence="3 4" key="1">
    <citation type="submission" date="2018-11" db="EMBL/GenBank/DDBJ databases">
        <title>Genome sequence of Saitozyma podzolica DSM 27192.</title>
        <authorList>
            <person name="Aliyu H."/>
            <person name="Gorte O."/>
            <person name="Ochsenreither K."/>
        </authorList>
    </citation>
    <scope>NUCLEOTIDE SEQUENCE [LARGE SCALE GENOMIC DNA]</scope>
    <source>
        <strain evidence="3 4">DSM 27192</strain>
    </source>
</reference>
<sequence>MSTDSATPAVTTTTTYTGTVAPLHAEFGRPLQQSLEHIVANSQNHLLGEKDQLAPSEQRADAVHAHGAQAKKWISHLWPSSESLDRLFTHEHMGNFVVDRQTGRKFFESMPLYVRVGMHLLFVSGSGYMTYPSVEKLLEAQSIKQGKLYDEPGPEVRQHIESFIKTYDLPVDELLVTDLDEYPTFNSFFSRRLKPTARPITSPADLTVVTSPADCRLTAFRTVDQAKTFWQVHNLPRDAVILHPSLMLFRIKGQQFNIPTLLVGSDAADTRFKAVQDDPQCSILISRLAPQDYHRFHAPFDGVVVDVKDIKGELYTVNPQAINEDLNVFTLNKRSVMLIHANLGPGKEAVPVAFVAVGAMLVGSIGWSKKPGDKLAKGEELGWFQYGGSTCILVCPSAAGVVFDQDIVANSEKQTETLVRVGMEVGKIKQ</sequence>
<dbReference type="STRING" id="1890683.A0A427YG54"/>
<dbReference type="AlphaFoldDB" id="A0A427YG54"/>
<evidence type="ECO:0008006" key="5">
    <source>
        <dbReference type="Google" id="ProtNLM"/>
    </source>
</evidence>
<dbReference type="GO" id="GO:0004609">
    <property type="term" value="F:phosphatidylserine decarboxylase activity"/>
    <property type="evidence" value="ECO:0007669"/>
    <property type="project" value="InterPro"/>
</dbReference>
<gene>
    <name evidence="3" type="ORF">EHS25_001483</name>
</gene>
<organism evidence="3 4">
    <name type="scientific">Saitozyma podzolica</name>
    <dbReference type="NCBI Taxonomy" id="1890683"/>
    <lineage>
        <taxon>Eukaryota</taxon>
        <taxon>Fungi</taxon>
        <taxon>Dikarya</taxon>
        <taxon>Basidiomycota</taxon>
        <taxon>Agaricomycotina</taxon>
        <taxon>Tremellomycetes</taxon>
        <taxon>Tremellales</taxon>
        <taxon>Trimorphomycetaceae</taxon>
        <taxon>Saitozyma</taxon>
    </lineage>
</organism>
<keyword evidence="2" id="KW-0456">Lyase</keyword>